<reference evidence="1" key="1">
    <citation type="submission" date="2014-09" db="EMBL/GenBank/DDBJ databases">
        <authorList>
            <person name="Magalhaes I.L.F."/>
            <person name="Oliveira U."/>
            <person name="Santos F.R."/>
            <person name="Vidigal T.H.D.A."/>
            <person name="Brescovit A.D."/>
            <person name="Santos A.J."/>
        </authorList>
    </citation>
    <scope>NUCLEOTIDE SEQUENCE</scope>
    <source>
        <tissue evidence="1">Shoot tissue taken approximately 20 cm above the soil surface</tissue>
    </source>
</reference>
<evidence type="ECO:0000313" key="1">
    <source>
        <dbReference type="EMBL" id="JAD56529.1"/>
    </source>
</evidence>
<sequence>MCLLLSWWTRFLLKSTEDLLSTFGTGALGFEPIRSTIRSGDVLRFT</sequence>
<protein>
    <submittedName>
        <fullName evidence="1">Uncharacterized protein</fullName>
    </submittedName>
</protein>
<dbReference type="EMBL" id="GBRH01241366">
    <property type="protein sequence ID" value="JAD56529.1"/>
    <property type="molecule type" value="Transcribed_RNA"/>
</dbReference>
<dbReference type="AlphaFoldDB" id="A0A0A9AXR4"/>
<accession>A0A0A9AXR4</accession>
<organism evidence="1">
    <name type="scientific">Arundo donax</name>
    <name type="common">Giant reed</name>
    <name type="synonym">Donax arundinaceus</name>
    <dbReference type="NCBI Taxonomy" id="35708"/>
    <lineage>
        <taxon>Eukaryota</taxon>
        <taxon>Viridiplantae</taxon>
        <taxon>Streptophyta</taxon>
        <taxon>Embryophyta</taxon>
        <taxon>Tracheophyta</taxon>
        <taxon>Spermatophyta</taxon>
        <taxon>Magnoliopsida</taxon>
        <taxon>Liliopsida</taxon>
        <taxon>Poales</taxon>
        <taxon>Poaceae</taxon>
        <taxon>PACMAD clade</taxon>
        <taxon>Arundinoideae</taxon>
        <taxon>Arundineae</taxon>
        <taxon>Arundo</taxon>
    </lineage>
</organism>
<name>A0A0A9AXR4_ARUDO</name>
<reference evidence="1" key="2">
    <citation type="journal article" date="2015" name="Data Brief">
        <title>Shoot transcriptome of the giant reed, Arundo donax.</title>
        <authorList>
            <person name="Barrero R.A."/>
            <person name="Guerrero F.D."/>
            <person name="Moolhuijzen P."/>
            <person name="Goolsby J.A."/>
            <person name="Tidwell J."/>
            <person name="Bellgard S.E."/>
            <person name="Bellgard M.I."/>
        </authorList>
    </citation>
    <scope>NUCLEOTIDE SEQUENCE</scope>
    <source>
        <tissue evidence="1">Shoot tissue taken approximately 20 cm above the soil surface</tissue>
    </source>
</reference>
<proteinExistence type="predicted"/>